<sequence>MSNVERRVRVEWEGSLADGGGPLSLGSNGILRGSPVTWASCVERSDGKTSPEELVAAAHASCYAMALSLTLSEKGSDPERPAVGATCVLDGEEVGITTADLEGRGAVPGLGAEEFRKMAEEAEKLCPVSNALKGNVEMGPDARLA</sequence>
<dbReference type="SUPFAM" id="SSF82784">
    <property type="entry name" value="OsmC-like"/>
    <property type="match status" value="1"/>
</dbReference>
<dbReference type="InterPro" id="IPR036102">
    <property type="entry name" value="OsmC/Ohrsf"/>
</dbReference>
<dbReference type="InterPro" id="IPR003718">
    <property type="entry name" value="OsmC/Ohr_fam"/>
</dbReference>
<dbReference type="GO" id="GO:0004601">
    <property type="term" value="F:peroxidase activity"/>
    <property type="evidence" value="ECO:0007669"/>
    <property type="project" value="InterPro"/>
</dbReference>
<dbReference type="InterPro" id="IPR019904">
    <property type="entry name" value="Peroxiredoxin_OsmC"/>
</dbReference>
<keyword evidence="2" id="KW-1185">Reference proteome</keyword>
<dbReference type="Pfam" id="PF02566">
    <property type="entry name" value="OsmC"/>
    <property type="match status" value="1"/>
</dbReference>
<dbReference type="NCBIfam" id="TIGR03562">
    <property type="entry name" value="osmo_induc_OsmC"/>
    <property type="match status" value="1"/>
</dbReference>
<name>A0A6G8QDQ1_9ACTN</name>
<dbReference type="PANTHER" id="PTHR42830:SF1">
    <property type="entry name" value="OSMOTICALLY INDUCIBLE FAMILY PROTEIN"/>
    <property type="match status" value="1"/>
</dbReference>
<evidence type="ECO:0000313" key="1">
    <source>
        <dbReference type="EMBL" id="QIN84583.1"/>
    </source>
</evidence>
<organism evidence="1 2">
    <name type="scientific">Rubrobacter tropicus</name>
    <dbReference type="NCBI Taxonomy" id="2653851"/>
    <lineage>
        <taxon>Bacteria</taxon>
        <taxon>Bacillati</taxon>
        <taxon>Actinomycetota</taxon>
        <taxon>Rubrobacteria</taxon>
        <taxon>Rubrobacterales</taxon>
        <taxon>Rubrobacteraceae</taxon>
        <taxon>Rubrobacter</taxon>
    </lineage>
</organism>
<evidence type="ECO:0000313" key="2">
    <source>
        <dbReference type="Proteomes" id="UP000501452"/>
    </source>
</evidence>
<accession>A0A6G8QDQ1</accession>
<proteinExistence type="predicted"/>
<gene>
    <name evidence="1" type="ORF">GBA63_19475</name>
</gene>
<dbReference type="InterPro" id="IPR015946">
    <property type="entry name" value="KH_dom-like_a/b"/>
</dbReference>
<dbReference type="Proteomes" id="UP000501452">
    <property type="component" value="Chromosome"/>
</dbReference>
<dbReference type="InterPro" id="IPR052707">
    <property type="entry name" value="OsmC_Ohr_Peroxiredoxin"/>
</dbReference>
<dbReference type="PANTHER" id="PTHR42830">
    <property type="entry name" value="OSMOTICALLY INDUCIBLE FAMILY PROTEIN"/>
    <property type="match status" value="1"/>
</dbReference>
<dbReference type="GO" id="GO:0006979">
    <property type="term" value="P:response to oxidative stress"/>
    <property type="evidence" value="ECO:0007669"/>
    <property type="project" value="InterPro"/>
</dbReference>
<dbReference type="Gene3D" id="3.30.300.20">
    <property type="match status" value="1"/>
</dbReference>
<protein>
    <submittedName>
        <fullName evidence="1">OsmC family peroxiredoxin</fullName>
    </submittedName>
</protein>
<dbReference type="AlphaFoldDB" id="A0A6G8QDQ1"/>
<dbReference type="EMBL" id="CP045119">
    <property type="protein sequence ID" value="QIN84583.1"/>
    <property type="molecule type" value="Genomic_DNA"/>
</dbReference>
<reference evidence="1 2" key="1">
    <citation type="submission" date="2019-10" db="EMBL/GenBank/DDBJ databases">
        <title>Rubrobacter sp nov SCSIO 52090 isolated from a deep-sea sediment in the South China Sea.</title>
        <authorList>
            <person name="Chen R.W."/>
        </authorList>
    </citation>
    <scope>NUCLEOTIDE SEQUENCE [LARGE SCALE GENOMIC DNA]</scope>
    <source>
        <strain evidence="1 2">SCSIO 52909</strain>
    </source>
</reference>
<dbReference type="KEGG" id="rub:GBA63_19475"/>